<proteinExistence type="predicted"/>
<gene>
    <name evidence="1" type="ORF">L6164_001408</name>
</gene>
<name>A0ACB9Q8X9_BAUVA</name>
<accession>A0ACB9Q8X9</accession>
<organism evidence="1 2">
    <name type="scientific">Bauhinia variegata</name>
    <name type="common">Purple orchid tree</name>
    <name type="synonym">Phanera variegata</name>
    <dbReference type="NCBI Taxonomy" id="167791"/>
    <lineage>
        <taxon>Eukaryota</taxon>
        <taxon>Viridiplantae</taxon>
        <taxon>Streptophyta</taxon>
        <taxon>Embryophyta</taxon>
        <taxon>Tracheophyta</taxon>
        <taxon>Spermatophyta</taxon>
        <taxon>Magnoliopsida</taxon>
        <taxon>eudicotyledons</taxon>
        <taxon>Gunneridae</taxon>
        <taxon>Pentapetalae</taxon>
        <taxon>rosids</taxon>
        <taxon>fabids</taxon>
        <taxon>Fabales</taxon>
        <taxon>Fabaceae</taxon>
        <taxon>Cercidoideae</taxon>
        <taxon>Cercideae</taxon>
        <taxon>Bauhiniinae</taxon>
        <taxon>Bauhinia</taxon>
    </lineage>
</organism>
<keyword evidence="2" id="KW-1185">Reference proteome</keyword>
<comment type="caution">
    <text evidence="1">The sequence shown here is derived from an EMBL/GenBank/DDBJ whole genome shotgun (WGS) entry which is preliminary data.</text>
</comment>
<dbReference type="Proteomes" id="UP000828941">
    <property type="component" value="Chromosome 1"/>
</dbReference>
<protein>
    <submittedName>
        <fullName evidence="1">Uncharacterized protein</fullName>
    </submittedName>
</protein>
<evidence type="ECO:0000313" key="1">
    <source>
        <dbReference type="EMBL" id="KAI4357460.1"/>
    </source>
</evidence>
<reference evidence="1 2" key="1">
    <citation type="journal article" date="2022" name="DNA Res.">
        <title>Chromosomal-level genome assembly of the orchid tree Bauhinia variegata (Leguminosae; Cercidoideae) supports the allotetraploid origin hypothesis of Bauhinia.</title>
        <authorList>
            <person name="Zhong Y."/>
            <person name="Chen Y."/>
            <person name="Zheng D."/>
            <person name="Pang J."/>
            <person name="Liu Y."/>
            <person name="Luo S."/>
            <person name="Meng S."/>
            <person name="Qian L."/>
            <person name="Wei D."/>
            <person name="Dai S."/>
            <person name="Zhou R."/>
        </authorList>
    </citation>
    <scope>NUCLEOTIDE SEQUENCE [LARGE SCALE GENOMIC DNA]</scope>
    <source>
        <strain evidence="1">BV-YZ2020</strain>
    </source>
</reference>
<sequence length="95" mass="10305">MRLSSSSHHCAFVVGDNITYTPRCNPHRLVLLFALSLLSVSLPQSISSPSNAASPPQRCAWKTLLLSLTALYSLLFVFSVSLSLSSKVDYGSYPS</sequence>
<dbReference type="EMBL" id="CM039426">
    <property type="protein sequence ID" value="KAI4357460.1"/>
    <property type="molecule type" value="Genomic_DNA"/>
</dbReference>
<evidence type="ECO:0000313" key="2">
    <source>
        <dbReference type="Proteomes" id="UP000828941"/>
    </source>
</evidence>